<feature type="transmembrane region" description="Helical" evidence="12">
    <location>
        <begin position="21"/>
        <end position="40"/>
    </location>
</feature>
<dbReference type="NCBIfam" id="TIGR02532">
    <property type="entry name" value="IV_pilin_GFxxxE"/>
    <property type="match status" value="1"/>
</dbReference>
<dbReference type="Pfam" id="PF12019">
    <property type="entry name" value="GspH"/>
    <property type="match status" value="1"/>
</dbReference>
<evidence type="ECO:0000256" key="6">
    <source>
        <dbReference type="ARBA" id="ARBA00022692"/>
    </source>
</evidence>
<evidence type="ECO:0000256" key="4">
    <source>
        <dbReference type="ARBA" id="ARBA00022481"/>
    </source>
</evidence>
<keyword evidence="3" id="KW-1003">Cell membrane</keyword>
<evidence type="ECO:0000256" key="5">
    <source>
        <dbReference type="ARBA" id="ARBA00022519"/>
    </source>
</evidence>
<dbReference type="Gene3D" id="3.55.40.10">
    <property type="entry name" value="minor pseudopilin epsh domain"/>
    <property type="match status" value="1"/>
</dbReference>
<dbReference type="PROSITE" id="PS00409">
    <property type="entry name" value="PROKAR_NTER_METHYL"/>
    <property type="match status" value="1"/>
</dbReference>
<sequence length="188" mass="21067">MRAFIRPISPRHSRGFTLLEILLVVIIIGVMASLALLAIGGNDSRLLQQEASRLQQRLLLAQNEAVFNQCNLGLQFTDSGYTFLHFDETQADWQKLNESGLTPYQFELPIHLRLELEGKVLQLQPQSQGNRSNGSNSERLRPQVLLLADGEISAFTLTMSLKGVQRPDQQRQQLSSDGFSPISRQALP</sequence>
<dbReference type="InterPro" id="IPR045584">
    <property type="entry name" value="Pilin-like"/>
</dbReference>
<keyword evidence="15" id="KW-1185">Reference proteome</keyword>
<dbReference type="Pfam" id="PF07963">
    <property type="entry name" value="N_methyl"/>
    <property type="match status" value="1"/>
</dbReference>
<dbReference type="PRINTS" id="PR00885">
    <property type="entry name" value="BCTERIALGSPH"/>
</dbReference>
<dbReference type="InterPro" id="IPR012902">
    <property type="entry name" value="N_methyl_site"/>
</dbReference>
<evidence type="ECO:0000256" key="11">
    <source>
        <dbReference type="SAM" id="MobiDB-lite"/>
    </source>
</evidence>
<feature type="region of interest" description="Disordered" evidence="11">
    <location>
        <begin position="164"/>
        <end position="188"/>
    </location>
</feature>
<dbReference type="Proteomes" id="UP000787472">
    <property type="component" value="Unassembled WGS sequence"/>
</dbReference>
<dbReference type="InterPro" id="IPR002416">
    <property type="entry name" value="T2SS_protein-GspH"/>
</dbReference>
<evidence type="ECO:0000256" key="12">
    <source>
        <dbReference type="SAM" id="Phobius"/>
    </source>
</evidence>
<comment type="similarity">
    <text evidence="9">Belongs to the GSP H family.</text>
</comment>
<comment type="caution">
    <text evidence="14">The sequence shown here is derived from an EMBL/GenBank/DDBJ whole genome shotgun (WGS) entry which is preliminary data.</text>
</comment>
<dbReference type="InterPro" id="IPR022346">
    <property type="entry name" value="T2SS_GspH"/>
</dbReference>
<gene>
    <name evidence="14" type="primary">gspH</name>
    <name evidence="14" type="ORF">G8770_00060</name>
</gene>
<keyword evidence="7 12" id="KW-1133">Transmembrane helix</keyword>
<keyword evidence="4" id="KW-0488">Methylation</keyword>
<accession>A0A9E5JSV7</accession>
<evidence type="ECO:0000256" key="1">
    <source>
        <dbReference type="ARBA" id="ARBA00004377"/>
    </source>
</evidence>
<feature type="domain" description="General secretion pathway GspH" evidence="13">
    <location>
        <begin position="50"/>
        <end position="172"/>
    </location>
</feature>
<keyword evidence="6 12" id="KW-0812">Transmembrane</keyword>
<evidence type="ECO:0000256" key="3">
    <source>
        <dbReference type="ARBA" id="ARBA00022475"/>
    </source>
</evidence>
<name>A0A9E5JSV7_9GAMM</name>
<evidence type="ECO:0000256" key="8">
    <source>
        <dbReference type="ARBA" id="ARBA00023136"/>
    </source>
</evidence>
<proteinExistence type="inferred from homology"/>
<evidence type="ECO:0000256" key="10">
    <source>
        <dbReference type="ARBA" id="ARBA00030775"/>
    </source>
</evidence>
<dbReference type="RefSeq" id="WP_167180472.1">
    <property type="nucleotide sequence ID" value="NZ_JAAONZ010000001.1"/>
</dbReference>
<evidence type="ECO:0000259" key="13">
    <source>
        <dbReference type="Pfam" id="PF12019"/>
    </source>
</evidence>
<comment type="subcellular location">
    <subcellularLocation>
        <location evidence="1">Cell inner membrane</location>
        <topology evidence="1">Single-pass membrane protein</topology>
    </subcellularLocation>
</comment>
<protein>
    <recommendedName>
        <fullName evidence="2">Type II secretion system protein H</fullName>
    </recommendedName>
    <alternativeName>
        <fullName evidence="10">General secretion pathway protein H</fullName>
    </alternativeName>
</protein>
<dbReference type="InterPro" id="IPR049875">
    <property type="entry name" value="TypeII_GspH"/>
</dbReference>
<dbReference type="GO" id="GO:0015627">
    <property type="term" value="C:type II protein secretion system complex"/>
    <property type="evidence" value="ECO:0007669"/>
    <property type="project" value="InterPro"/>
</dbReference>
<evidence type="ECO:0000256" key="7">
    <source>
        <dbReference type="ARBA" id="ARBA00022989"/>
    </source>
</evidence>
<dbReference type="EMBL" id="JAAONZ010000001">
    <property type="protein sequence ID" value="NHO63941.1"/>
    <property type="molecule type" value="Genomic_DNA"/>
</dbReference>
<keyword evidence="8 12" id="KW-0472">Membrane</keyword>
<keyword evidence="5" id="KW-0997">Cell inner membrane</keyword>
<evidence type="ECO:0000313" key="14">
    <source>
        <dbReference type="EMBL" id="NHO63941.1"/>
    </source>
</evidence>
<dbReference type="SUPFAM" id="SSF54523">
    <property type="entry name" value="Pili subunits"/>
    <property type="match status" value="1"/>
</dbReference>
<dbReference type="AlphaFoldDB" id="A0A9E5JSV7"/>
<dbReference type="GO" id="GO:0015628">
    <property type="term" value="P:protein secretion by the type II secretion system"/>
    <property type="evidence" value="ECO:0007669"/>
    <property type="project" value="InterPro"/>
</dbReference>
<organism evidence="14 15">
    <name type="scientific">Pseudomaricurvus hydrocarbonicus</name>
    <dbReference type="NCBI Taxonomy" id="1470433"/>
    <lineage>
        <taxon>Bacteria</taxon>
        <taxon>Pseudomonadati</taxon>
        <taxon>Pseudomonadota</taxon>
        <taxon>Gammaproteobacteria</taxon>
        <taxon>Cellvibrionales</taxon>
        <taxon>Cellvibrionaceae</taxon>
        <taxon>Pseudomaricurvus</taxon>
    </lineage>
</organism>
<evidence type="ECO:0000256" key="2">
    <source>
        <dbReference type="ARBA" id="ARBA00021549"/>
    </source>
</evidence>
<evidence type="ECO:0000313" key="15">
    <source>
        <dbReference type="Proteomes" id="UP000787472"/>
    </source>
</evidence>
<dbReference type="GO" id="GO:0005886">
    <property type="term" value="C:plasma membrane"/>
    <property type="evidence" value="ECO:0007669"/>
    <property type="project" value="UniProtKB-SubCell"/>
</dbReference>
<reference evidence="14" key="1">
    <citation type="submission" date="2020-03" db="EMBL/GenBank/DDBJ databases">
        <authorList>
            <person name="Guo F."/>
        </authorList>
    </citation>
    <scope>NUCLEOTIDE SEQUENCE</scope>
    <source>
        <strain evidence="14">JCM 30134</strain>
    </source>
</reference>
<dbReference type="NCBIfam" id="TIGR01708">
    <property type="entry name" value="typeII_sec_gspH"/>
    <property type="match status" value="1"/>
</dbReference>
<evidence type="ECO:0000256" key="9">
    <source>
        <dbReference type="ARBA" id="ARBA00025772"/>
    </source>
</evidence>